<evidence type="ECO:0000256" key="6">
    <source>
        <dbReference type="SAM" id="Phobius"/>
    </source>
</evidence>
<dbReference type="PANTHER" id="PTHR21706">
    <property type="entry name" value="TRANSMEMBRANE PROTEIN 65"/>
    <property type="match status" value="1"/>
</dbReference>
<organism evidence="7 8">
    <name type="scientific">Necator americanus</name>
    <name type="common">Human hookworm</name>
    <dbReference type="NCBI Taxonomy" id="51031"/>
    <lineage>
        <taxon>Eukaryota</taxon>
        <taxon>Metazoa</taxon>
        <taxon>Ecdysozoa</taxon>
        <taxon>Nematoda</taxon>
        <taxon>Chromadorea</taxon>
        <taxon>Rhabditida</taxon>
        <taxon>Rhabditina</taxon>
        <taxon>Rhabditomorpha</taxon>
        <taxon>Strongyloidea</taxon>
        <taxon>Ancylostomatidae</taxon>
        <taxon>Bunostominae</taxon>
        <taxon>Necator</taxon>
    </lineage>
</organism>
<dbReference type="PANTHER" id="PTHR21706:SF15">
    <property type="entry name" value="TRANSMEMBRANE PROTEIN 65"/>
    <property type="match status" value="1"/>
</dbReference>
<feature type="compositionally biased region" description="Basic and acidic residues" evidence="5">
    <location>
        <begin position="257"/>
        <end position="274"/>
    </location>
</feature>
<protein>
    <recommendedName>
        <fullName evidence="9">Transmembrane protein 65</fullName>
    </recommendedName>
</protein>
<feature type="transmembrane region" description="Helical" evidence="6">
    <location>
        <begin position="139"/>
        <end position="160"/>
    </location>
</feature>
<evidence type="ECO:0008006" key="9">
    <source>
        <dbReference type="Google" id="ProtNLM"/>
    </source>
</evidence>
<feature type="transmembrane region" description="Helical" evidence="6">
    <location>
        <begin position="195"/>
        <end position="216"/>
    </location>
</feature>
<evidence type="ECO:0000256" key="5">
    <source>
        <dbReference type="SAM" id="MobiDB-lite"/>
    </source>
</evidence>
<sequence length="297" mass="33611">MYSKIIRRNLPKLHHLQRIWFVPSRSLNDVGPVDEDEAKIANRKLFGPDLPFGIRDAKDAKHVAELLAAGERKLVFDALRKKMADQYLEHKRLGNAEIHPDDMVKIWYVSLVPNFVLGVLDTSLLVFSGQSINSTFAGVYGLSIMGAAALGNVVTNVVLLQTQIHFGHLIGKFGLKFPVLSAEQMHNKDMGIITNFAKTIGLLLGSLCGMFPLLFYDNLTQEELERKKKAMYFQWINVETEMVDRLSEQSHIVLKETDEERAKREKEAKLEQARLSEAVFDTEDNSNIEKSAPFKTP</sequence>
<name>A0ABR1D4T7_NECAM</name>
<keyword evidence="8" id="KW-1185">Reference proteome</keyword>
<keyword evidence="3 6" id="KW-1133">Transmembrane helix</keyword>
<keyword evidence="4 6" id="KW-0472">Membrane</keyword>
<keyword evidence="2 6" id="KW-0812">Transmembrane</keyword>
<accession>A0ABR1D4T7</accession>
<evidence type="ECO:0000256" key="4">
    <source>
        <dbReference type="ARBA" id="ARBA00023136"/>
    </source>
</evidence>
<evidence type="ECO:0000313" key="7">
    <source>
        <dbReference type="EMBL" id="KAK6744840.1"/>
    </source>
</evidence>
<dbReference type="Pfam" id="PF10507">
    <property type="entry name" value="TMEM65"/>
    <property type="match status" value="1"/>
</dbReference>
<reference evidence="7 8" key="1">
    <citation type="submission" date="2023-08" db="EMBL/GenBank/DDBJ databases">
        <title>A Necator americanus chromosomal reference genome.</title>
        <authorList>
            <person name="Ilik V."/>
            <person name="Petrzelkova K.J."/>
            <person name="Pardy F."/>
            <person name="Fuh T."/>
            <person name="Niatou-Singa F.S."/>
            <person name="Gouil Q."/>
            <person name="Baker L."/>
            <person name="Ritchie M.E."/>
            <person name="Jex A.R."/>
            <person name="Gazzola D."/>
            <person name="Li H."/>
            <person name="Toshio Fujiwara R."/>
            <person name="Zhan B."/>
            <person name="Aroian R.V."/>
            <person name="Pafco B."/>
            <person name="Schwarz E.M."/>
        </authorList>
    </citation>
    <scope>NUCLEOTIDE SEQUENCE [LARGE SCALE GENOMIC DNA]</scope>
    <source>
        <strain evidence="7 8">Aroian</strain>
        <tissue evidence="7">Whole animal</tissue>
    </source>
</reference>
<dbReference type="InterPro" id="IPR019537">
    <property type="entry name" value="TMEM65"/>
</dbReference>
<comment type="subcellular location">
    <subcellularLocation>
        <location evidence="1">Membrane</location>
        <topology evidence="1">Multi-pass membrane protein</topology>
    </subcellularLocation>
</comment>
<comment type="caution">
    <text evidence="7">The sequence shown here is derived from an EMBL/GenBank/DDBJ whole genome shotgun (WGS) entry which is preliminary data.</text>
</comment>
<feature type="transmembrane region" description="Helical" evidence="6">
    <location>
        <begin position="106"/>
        <end position="127"/>
    </location>
</feature>
<dbReference type="Proteomes" id="UP001303046">
    <property type="component" value="Unassembled WGS sequence"/>
</dbReference>
<dbReference type="EMBL" id="JAVFWL010000003">
    <property type="protein sequence ID" value="KAK6744840.1"/>
    <property type="molecule type" value="Genomic_DNA"/>
</dbReference>
<evidence type="ECO:0000256" key="3">
    <source>
        <dbReference type="ARBA" id="ARBA00022989"/>
    </source>
</evidence>
<evidence type="ECO:0000256" key="2">
    <source>
        <dbReference type="ARBA" id="ARBA00022692"/>
    </source>
</evidence>
<proteinExistence type="predicted"/>
<gene>
    <name evidence="7" type="primary">Necator_chrIII.g12278</name>
    <name evidence="7" type="ORF">RB195_011512</name>
</gene>
<evidence type="ECO:0000313" key="8">
    <source>
        <dbReference type="Proteomes" id="UP001303046"/>
    </source>
</evidence>
<evidence type="ECO:0000256" key="1">
    <source>
        <dbReference type="ARBA" id="ARBA00004141"/>
    </source>
</evidence>
<feature type="region of interest" description="Disordered" evidence="5">
    <location>
        <begin position="257"/>
        <end position="297"/>
    </location>
</feature>